<organism evidence="1 2">
    <name type="scientific">Trichinella pseudospiralis</name>
    <name type="common">Parasitic roundworm</name>
    <dbReference type="NCBI Taxonomy" id="6337"/>
    <lineage>
        <taxon>Eukaryota</taxon>
        <taxon>Metazoa</taxon>
        <taxon>Ecdysozoa</taxon>
        <taxon>Nematoda</taxon>
        <taxon>Enoplea</taxon>
        <taxon>Dorylaimia</taxon>
        <taxon>Trichinellida</taxon>
        <taxon>Trichinellidae</taxon>
        <taxon>Trichinella</taxon>
    </lineage>
</organism>
<accession>A0A0V1FA44</accession>
<comment type="caution">
    <text evidence="1">The sequence shown here is derived from an EMBL/GenBank/DDBJ whole genome shotgun (WGS) entry which is preliminary data.</text>
</comment>
<evidence type="ECO:0000313" key="1">
    <source>
        <dbReference type="EMBL" id="KRY82626.1"/>
    </source>
</evidence>
<protein>
    <submittedName>
        <fullName evidence="1">Uncharacterized protein</fullName>
    </submittedName>
</protein>
<evidence type="ECO:0000313" key="2">
    <source>
        <dbReference type="Proteomes" id="UP000054995"/>
    </source>
</evidence>
<sequence>MKQAIRDDEDIAPSLWNRWHLLYRHVRMFVYDGRNKILHSNPKVTLLRKGYVDLLSFELNRSEYIFKGKRLHWLPVSNPWYQQAVENLLVSKK</sequence>
<gene>
    <name evidence="1" type="ORF">T4D_16096</name>
</gene>
<name>A0A0V1FA44_TRIPS</name>
<reference evidence="1 2" key="1">
    <citation type="submission" date="2015-01" db="EMBL/GenBank/DDBJ databases">
        <title>Evolution of Trichinella species and genotypes.</title>
        <authorList>
            <person name="Korhonen P.K."/>
            <person name="Edoardo P."/>
            <person name="Giuseppe L.R."/>
            <person name="Gasser R.B."/>
        </authorList>
    </citation>
    <scope>NUCLEOTIDE SEQUENCE [LARGE SCALE GENOMIC DNA]</scope>
    <source>
        <strain evidence="1">ISS470</strain>
    </source>
</reference>
<dbReference type="Proteomes" id="UP000054995">
    <property type="component" value="Unassembled WGS sequence"/>
</dbReference>
<dbReference type="OrthoDB" id="10388255at2759"/>
<dbReference type="AlphaFoldDB" id="A0A0V1FA44"/>
<keyword evidence="2" id="KW-1185">Reference proteome</keyword>
<proteinExistence type="predicted"/>
<dbReference type="EMBL" id="JYDT01000167">
    <property type="protein sequence ID" value="KRY82626.1"/>
    <property type="molecule type" value="Genomic_DNA"/>
</dbReference>